<keyword evidence="2" id="KW-1185">Reference proteome</keyword>
<protein>
    <submittedName>
        <fullName evidence="1">Uncharacterized protein</fullName>
    </submittedName>
</protein>
<dbReference type="Gramene" id="OB01G32820.1">
    <property type="protein sequence ID" value="OB01G32820.1"/>
    <property type="gene ID" value="OB01G32820"/>
</dbReference>
<dbReference type="AlphaFoldDB" id="J3L226"/>
<accession>J3L226</accession>
<evidence type="ECO:0000313" key="1">
    <source>
        <dbReference type="EnsemblPlants" id="OB01G32820.1"/>
    </source>
</evidence>
<dbReference type="EnsemblPlants" id="OB01G32820.1">
    <property type="protein sequence ID" value="OB01G32820.1"/>
    <property type="gene ID" value="OB01G32820"/>
</dbReference>
<dbReference type="Proteomes" id="UP000006038">
    <property type="component" value="Chromosome 1"/>
</dbReference>
<proteinExistence type="predicted"/>
<evidence type="ECO:0000313" key="2">
    <source>
        <dbReference type="Proteomes" id="UP000006038"/>
    </source>
</evidence>
<sequence>SLRKKIEQRYDEFSVLTQRLYNRRQYVIAVQRNNIDEFTNTILNSYRSFGKWGTDIPVK</sequence>
<name>J3L226_ORYBR</name>
<dbReference type="HOGENOM" id="CLU_2967945_0_0_1"/>
<reference evidence="1" key="1">
    <citation type="journal article" date="2013" name="Nat. Commun.">
        <title>Whole-genome sequencing of Oryza brachyantha reveals mechanisms underlying Oryza genome evolution.</title>
        <authorList>
            <person name="Chen J."/>
            <person name="Huang Q."/>
            <person name="Gao D."/>
            <person name="Wang J."/>
            <person name="Lang Y."/>
            <person name="Liu T."/>
            <person name="Li B."/>
            <person name="Bai Z."/>
            <person name="Luis Goicoechea J."/>
            <person name="Liang C."/>
            <person name="Chen C."/>
            <person name="Zhang W."/>
            <person name="Sun S."/>
            <person name="Liao Y."/>
            <person name="Zhang X."/>
            <person name="Yang L."/>
            <person name="Song C."/>
            <person name="Wang M."/>
            <person name="Shi J."/>
            <person name="Liu G."/>
            <person name="Liu J."/>
            <person name="Zhou H."/>
            <person name="Zhou W."/>
            <person name="Yu Q."/>
            <person name="An N."/>
            <person name="Chen Y."/>
            <person name="Cai Q."/>
            <person name="Wang B."/>
            <person name="Liu B."/>
            <person name="Min J."/>
            <person name="Huang Y."/>
            <person name="Wu H."/>
            <person name="Li Z."/>
            <person name="Zhang Y."/>
            <person name="Yin Y."/>
            <person name="Song W."/>
            <person name="Jiang J."/>
            <person name="Jackson S.A."/>
            <person name="Wing R.A."/>
            <person name="Wang J."/>
            <person name="Chen M."/>
        </authorList>
    </citation>
    <scope>NUCLEOTIDE SEQUENCE [LARGE SCALE GENOMIC DNA]</scope>
    <source>
        <strain evidence="1">cv. IRGC 101232</strain>
    </source>
</reference>
<organism evidence="1">
    <name type="scientific">Oryza brachyantha</name>
    <name type="common">malo sina</name>
    <dbReference type="NCBI Taxonomy" id="4533"/>
    <lineage>
        <taxon>Eukaryota</taxon>
        <taxon>Viridiplantae</taxon>
        <taxon>Streptophyta</taxon>
        <taxon>Embryophyta</taxon>
        <taxon>Tracheophyta</taxon>
        <taxon>Spermatophyta</taxon>
        <taxon>Magnoliopsida</taxon>
        <taxon>Liliopsida</taxon>
        <taxon>Poales</taxon>
        <taxon>Poaceae</taxon>
        <taxon>BOP clade</taxon>
        <taxon>Oryzoideae</taxon>
        <taxon>Oryzeae</taxon>
        <taxon>Oryzinae</taxon>
        <taxon>Oryza</taxon>
    </lineage>
</organism>
<reference evidence="1" key="2">
    <citation type="submission" date="2013-04" db="UniProtKB">
        <authorList>
            <consortium name="EnsemblPlants"/>
        </authorList>
    </citation>
    <scope>IDENTIFICATION</scope>
</reference>